<organism evidence="2 3">
    <name type="scientific">Pyrenophora tritici-repentis</name>
    <dbReference type="NCBI Taxonomy" id="45151"/>
    <lineage>
        <taxon>Eukaryota</taxon>
        <taxon>Fungi</taxon>
        <taxon>Dikarya</taxon>
        <taxon>Ascomycota</taxon>
        <taxon>Pezizomycotina</taxon>
        <taxon>Dothideomycetes</taxon>
        <taxon>Pleosporomycetidae</taxon>
        <taxon>Pleosporales</taxon>
        <taxon>Pleosporineae</taxon>
        <taxon>Pleosporaceae</taxon>
        <taxon>Pyrenophora</taxon>
    </lineage>
</organism>
<evidence type="ECO:0000313" key="2">
    <source>
        <dbReference type="EMBL" id="KAI1508145.1"/>
    </source>
</evidence>
<evidence type="ECO:0000313" key="3">
    <source>
        <dbReference type="Proteomes" id="UP000249757"/>
    </source>
</evidence>
<sequence>MKNNATTKPTYWPCRHGSPIQIFDSFRGGNRGLSTMHTNSINGIMINATIRIDQPKPSALEESEFSNLDRTMGKTRPPMEEPLTTIPRAAARHLSK</sequence>
<evidence type="ECO:0000256" key="1">
    <source>
        <dbReference type="SAM" id="MobiDB-lite"/>
    </source>
</evidence>
<gene>
    <name evidence="2" type="ORF">Ptr86124_012866</name>
</gene>
<dbReference type="EMBL" id="NRDI02000028">
    <property type="protein sequence ID" value="KAI1508145.1"/>
    <property type="molecule type" value="Genomic_DNA"/>
</dbReference>
<keyword evidence="3" id="KW-1185">Reference proteome</keyword>
<name>A0A922N2Z5_9PLEO</name>
<accession>A0A922N2Z5</accession>
<dbReference type="AlphaFoldDB" id="A0A922N2Z5"/>
<proteinExistence type="predicted"/>
<comment type="caution">
    <text evidence="2">The sequence shown here is derived from an EMBL/GenBank/DDBJ whole genome shotgun (WGS) entry which is preliminary data.</text>
</comment>
<feature type="region of interest" description="Disordered" evidence="1">
    <location>
        <begin position="59"/>
        <end position="96"/>
    </location>
</feature>
<reference evidence="3" key="1">
    <citation type="journal article" date="2022" name="Microb. Genom.">
        <title>A global pangenome for the wheat fungal pathogen Pyrenophora tritici-repentis and prediction of effector protein structural homology.</title>
        <authorList>
            <person name="Moolhuijzen P.M."/>
            <person name="See P.T."/>
            <person name="Shi G."/>
            <person name="Powell H.R."/>
            <person name="Cockram J."/>
            <person name="Jorgensen L.N."/>
            <person name="Benslimane H."/>
            <person name="Strelkov S.E."/>
            <person name="Turner J."/>
            <person name="Liu Z."/>
            <person name="Moffat C.S."/>
        </authorList>
    </citation>
    <scope>NUCLEOTIDE SEQUENCE [LARGE SCALE GENOMIC DNA]</scope>
</reference>
<protein>
    <submittedName>
        <fullName evidence="2">Uncharacterized protein</fullName>
    </submittedName>
</protein>
<dbReference type="Proteomes" id="UP000249757">
    <property type="component" value="Unassembled WGS sequence"/>
</dbReference>